<dbReference type="Proteomes" id="UP000530514">
    <property type="component" value="Unassembled WGS sequence"/>
</dbReference>
<accession>A0A7W2AHR2</accession>
<dbReference type="OrthoDB" id="2990195at2"/>
<evidence type="ECO:0000313" key="1">
    <source>
        <dbReference type="EMBL" id="MBA4543477.1"/>
    </source>
</evidence>
<protein>
    <submittedName>
        <fullName evidence="1">Uncharacterized protein</fullName>
    </submittedName>
</protein>
<dbReference type="EMBL" id="JACEIP010000016">
    <property type="protein sequence ID" value="MBA4543477.1"/>
    <property type="molecule type" value="Genomic_DNA"/>
</dbReference>
<keyword evidence="2" id="KW-1185">Reference proteome</keyword>
<sequence length="92" mass="11099">MKDKELRKKLQEMRVGEVLRFSADPPDESLEVERIMIGMEEGWAVYHRNERMIMHDQEETVQYLSKYWNINIKKVMDSRYSELGEIIDLGEY</sequence>
<organism evidence="1 2">
    <name type="scientific">Thermoactinomyces daqus</name>
    <dbReference type="NCBI Taxonomy" id="1329516"/>
    <lineage>
        <taxon>Bacteria</taxon>
        <taxon>Bacillati</taxon>
        <taxon>Bacillota</taxon>
        <taxon>Bacilli</taxon>
        <taxon>Bacillales</taxon>
        <taxon>Thermoactinomycetaceae</taxon>
        <taxon>Thermoactinomyces</taxon>
    </lineage>
</organism>
<reference evidence="1 2" key="1">
    <citation type="submission" date="2020-07" db="EMBL/GenBank/DDBJ databases">
        <authorList>
            <person name="Feng H."/>
        </authorList>
    </citation>
    <scope>NUCLEOTIDE SEQUENCE [LARGE SCALE GENOMIC DNA]</scope>
    <source>
        <strain evidence="2">s-11</strain>
    </source>
</reference>
<gene>
    <name evidence="1" type="ORF">H1164_11280</name>
</gene>
<dbReference type="RefSeq" id="WP_033100944.1">
    <property type="nucleotide sequence ID" value="NZ_JACEIP010000016.1"/>
</dbReference>
<name>A0A7W2AHR2_9BACL</name>
<comment type="caution">
    <text evidence="1">The sequence shown here is derived from an EMBL/GenBank/DDBJ whole genome shotgun (WGS) entry which is preliminary data.</text>
</comment>
<proteinExistence type="predicted"/>
<dbReference type="AlphaFoldDB" id="A0A7W2AHR2"/>
<evidence type="ECO:0000313" key="2">
    <source>
        <dbReference type="Proteomes" id="UP000530514"/>
    </source>
</evidence>